<dbReference type="EMBL" id="CP045897">
    <property type="protein sequence ID" value="QQP51652.1"/>
    <property type="molecule type" value="Genomic_DNA"/>
</dbReference>
<protein>
    <submittedName>
        <fullName evidence="1">Alpha-1_2-Mannosidase</fullName>
    </submittedName>
</protein>
<evidence type="ECO:0000313" key="1">
    <source>
        <dbReference type="EMBL" id="QQP51652.1"/>
    </source>
</evidence>
<name>A0A7T8HKL0_CALRO</name>
<organism evidence="1 2">
    <name type="scientific">Caligus rogercresseyi</name>
    <name type="common">Sea louse</name>
    <dbReference type="NCBI Taxonomy" id="217165"/>
    <lineage>
        <taxon>Eukaryota</taxon>
        <taxon>Metazoa</taxon>
        <taxon>Ecdysozoa</taxon>
        <taxon>Arthropoda</taxon>
        <taxon>Crustacea</taxon>
        <taxon>Multicrustacea</taxon>
        <taxon>Hexanauplia</taxon>
        <taxon>Copepoda</taxon>
        <taxon>Siphonostomatoida</taxon>
        <taxon>Caligidae</taxon>
        <taxon>Caligus</taxon>
    </lineage>
</organism>
<evidence type="ECO:0000313" key="2">
    <source>
        <dbReference type="Proteomes" id="UP000595437"/>
    </source>
</evidence>
<reference evidence="2" key="1">
    <citation type="submission" date="2021-01" db="EMBL/GenBank/DDBJ databases">
        <title>Caligus Genome Assembly.</title>
        <authorList>
            <person name="Gallardo-Escarate C."/>
        </authorList>
    </citation>
    <scope>NUCLEOTIDE SEQUENCE [LARGE SCALE GENOMIC DNA]</scope>
</reference>
<keyword evidence="2" id="KW-1185">Reference proteome</keyword>
<proteinExistence type="predicted"/>
<accession>A0A7T8HKL0</accession>
<dbReference type="AlphaFoldDB" id="A0A7T8HKL0"/>
<dbReference type="Proteomes" id="UP000595437">
    <property type="component" value="Chromosome 8"/>
</dbReference>
<gene>
    <name evidence="1" type="ORF">FKW44_013077</name>
</gene>
<sequence length="60" mass="6723">MSLPEPPRRCAAAPIYPFGVYIVGVELSRSRSILMDSRTRRTALTYLGSPVMSERYANSM</sequence>